<organism evidence="10 11">
    <name type="scientific">Leucobacter aridicollis</name>
    <dbReference type="NCBI Taxonomy" id="283878"/>
    <lineage>
        <taxon>Bacteria</taxon>
        <taxon>Bacillati</taxon>
        <taxon>Actinomycetota</taxon>
        <taxon>Actinomycetes</taxon>
        <taxon>Micrococcales</taxon>
        <taxon>Microbacteriaceae</taxon>
        <taxon>Leucobacter</taxon>
    </lineage>
</organism>
<keyword evidence="2 7" id="KW-0813">Transport</keyword>
<accession>A0A852R6R7</accession>
<keyword evidence="6 7" id="KW-0472">Membrane</keyword>
<dbReference type="CDD" id="cd06261">
    <property type="entry name" value="TM_PBP2"/>
    <property type="match status" value="1"/>
</dbReference>
<dbReference type="PROSITE" id="PS50928">
    <property type="entry name" value="ABC_TM1"/>
    <property type="match status" value="1"/>
</dbReference>
<keyword evidence="11" id="KW-1185">Reference proteome</keyword>
<dbReference type="RefSeq" id="WP_121072681.1">
    <property type="nucleotide sequence ID" value="NZ_BAAALZ010000001.1"/>
</dbReference>
<keyword evidence="4 7" id="KW-0812">Transmembrane</keyword>
<evidence type="ECO:0000256" key="5">
    <source>
        <dbReference type="ARBA" id="ARBA00022989"/>
    </source>
</evidence>
<reference evidence="10 11" key="1">
    <citation type="submission" date="2020-07" db="EMBL/GenBank/DDBJ databases">
        <title>Sequencing the genomes of 1000 actinobacteria strains.</title>
        <authorList>
            <person name="Klenk H.-P."/>
        </authorList>
    </citation>
    <scope>NUCLEOTIDE SEQUENCE [LARGE SCALE GENOMIC DNA]</scope>
    <source>
        <strain evidence="10 11">DSM 17380</strain>
    </source>
</reference>
<dbReference type="Gene3D" id="1.10.3720.10">
    <property type="entry name" value="MetI-like"/>
    <property type="match status" value="1"/>
</dbReference>
<keyword evidence="5 7" id="KW-1133">Transmembrane helix</keyword>
<feature type="region of interest" description="Disordered" evidence="8">
    <location>
        <begin position="1"/>
        <end position="22"/>
    </location>
</feature>
<feature type="compositionally biased region" description="Basic residues" evidence="8">
    <location>
        <begin position="11"/>
        <end position="20"/>
    </location>
</feature>
<feature type="transmembrane region" description="Helical" evidence="7">
    <location>
        <begin position="124"/>
        <end position="145"/>
    </location>
</feature>
<feature type="transmembrane region" description="Helical" evidence="7">
    <location>
        <begin position="32"/>
        <end position="55"/>
    </location>
</feature>
<evidence type="ECO:0000256" key="1">
    <source>
        <dbReference type="ARBA" id="ARBA00004651"/>
    </source>
</evidence>
<dbReference type="PANTHER" id="PTHR30193">
    <property type="entry name" value="ABC TRANSPORTER PERMEASE PROTEIN"/>
    <property type="match status" value="1"/>
</dbReference>
<feature type="transmembrane region" description="Helical" evidence="7">
    <location>
        <begin position="92"/>
        <end position="112"/>
    </location>
</feature>
<evidence type="ECO:0000256" key="3">
    <source>
        <dbReference type="ARBA" id="ARBA00022475"/>
    </source>
</evidence>
<dbReference type="AlphaFoldDB" id="A0A852R6R7"/>
<keyword evidence="10" id="KW-0762">Sugar transport</keyword>
<keyword evidence="3" id="KW-1003">Cell membrane</keyword>
<proteinExistence type="inferred from homology"/>
<gene>
    <name evidence="10" type="ORF">BJ960_001968</name>
</gene>
<dbReference type="Pfam" id="PF00528">
    <property type="entry name" value="BPD_transp_1"/>
    <property type="match status" value="1"/>
</dbReference>
<comment type="subcellular location">
    <subcellularLocation>
        <location evidence="1 7">Cell membrane</location>
        <topology evidence="1 7">Multi-pass membrane protein</topology>
    </subcellularLocation>
</comment>
<comment type="similarity">
    <text evidence="7">Belongs to the binding-protein-dependent transport system permease family.</text>
</comment>
<evidence type="ECO:0000313" key="10">
    <source>
        <dbReference type="EMBL" id="NYD27165.1"/>
    </source>
</evidence>
<comment type="caution">
    <text evidence="10">The sequence shown here is derived from an EMBL/GenBank/DDBJ whole genome shotgun (WGS) entry which is preliminary data.</text>
</comment>
<feature type="transmembrane region" description="Helical" evidence="7">
    <location>
        <begin position="177"/>
        <end position="201"/>
    </location>
</feature>
<feature type="transmembrane region" description="Helical" evidence="7">
    <location>
        <begin position="232"/>
        <end position="254"/>
    </location>
</feature>
<sequence length="321" mass="34917">MTATASTAPKGRGRSKKHSRVQAGLGGGRSALVLLIPVIVLEAAILFAPLLYIAYRSFFNWQPGGVSEFNGVDNYVELFSDPAFWQVVGNQFFYLLGLPLWVIAPLLVAFMLREKVKASGFFRSVYFLPAVMSPAVVALVFRALLSVDGPVNALLRTVGLGSLARPWLSDETMVKPVIILLVLWAGFGTGVLIFSSALSAIPKHLFEAARLDGVGFWGEFWHIAVPSIRNAVVLWMIFQVISIFLFMFSWVYVLTRGGPGLSSATMDFAIYQEFMRFGFFGTAAAQSVVLVLLILACAGVGALVMRLLGRDRSRGGNKVAA</sequence>
<evidence type="ECO:0000256" key="4">
    <source>
        <dbReference type="ARBA" id="ARBA00022692"/>
    </source>
</evidence>
<name>A0A852R6R7_9MICO</name>
<dbReference type="GO" id="GO:0055085">
    <property type="term" value="P:transmembrane transport"/>
    <property type="evidence" value="ECO:0007669"/>
    <property type="project" value="InterPro"/>
</dbReference>
<evidence type="ECO:0000259" key="9">
    <source>
        <dbReference type="PROSITE" id="PS50928"/>
    </source>
</evidence>
<feature type="domain" description="ABC transmembrane type-1" evidence="9">
    <location>
        <begin position="87"/>
        <end position="301"/>
    </location>
</feature>
<dbReference type="InterPro" id="IPR051393">
    <property type="entry name" value="ABC_transporter_permease"/>
</dbReference>
<dbReference type="EMBL" id="JACCBD010000001">
    <property type="protein sequence ID" value="NYD27165.1"/>
    <property type="molecule type" value="Genomic_DNA"/>
</dbReference>
<feature type="transmembrane region" description="Helical" evidence="7">
    <location>
        <begin position="274"/>
        <end position="304"/>
    </location>
</feature>
<evidence type="ECO:0000256" key="6">
    <source>
        <dbReference type="ARBA" id="ARBA00023136"/>
    </source>
</evidence>
<evidence type="ECO:0000313" key="11">
    <source>
        <dbReference type="Proteomes" id="UP000586095"/>
    </source>
</evidence>
<dbReference type="InterPro" id="IPR035906">
    <property type="entry name" value="MetI-like_sf"/>
</dbReference>
<evidence type="ECO:0000256" key="7">
    <source>
        <dbReference type="RuleBase" id="RU363032"/>
    </source>
</evidence>
<dbReference type="InterPro" id="IPR000515">
    <property type="entry name" value="MetI-like"/>
</dbReference>
<evidence type="ECO:0000256" key="8">
    <source>
        <dbReference type="SAM" id="MobiDB-lite"/>
    </source>
</evidence>
<protein>
    <submittedName>
        <fullName evidence="10">ABC-type sugar transport system permease subunit</fullName>
    </submittedName>
</protein>
<dbReference type="Proteomes" id="UP000586095">
    <property type="component" value="Unassembled WGS sequence"/>
</dbReference>
<dbReference type="SUPFAM" id="SSF161098">
    <property type="entry name" value="MetI-like"/>
    <property type="match status" value="1"/>
</dbReference>
<dbReference type="PANTHER" id="PTHR30193:SF37">
    <property type="entry name" value="INNER MEMBRANE ABC TRANSPORTER PERMEASE PROTEIN YCJO"/>
    <property type="match status" value="1"/>
</dbReference>
<evidence type="ECO:0000256" key="2">
    <source>
        <dbReference type="ARBA" id="ARBA00022448"/>
    </source>
</evidence>
<dbReference type="GO" id="GO:0005886">
    <property type="term" value="C:plasma membrane"/>
    <property type="evidence" value="ECO:0007669"/>
    <property type="project" value="UniProtKB-SubCell"/>
</dbReference>